<dbReference type="PANTHER" id="PTHR15151:SF24">
    <property type="entry name" value="A PROLIFERATION-INDUCING LIGAND-LIKE PROTEIN-RELATED"/>
    <property type="match status" value="1"/>
</dbReference>
<dbReference type="GO" id="GO:0005615">
    <property type="term" value="C:extracellular space"/>
    <property type="evidence" value="ECO:0000318"/>
    <property type="project" value="GO_Central"/>
</dbReference>
<keyword evidence="4" id="KW-0964">Secreted</keyword>
<feature type="domain" description="THD" evidence="10">
    <location>
        <begin position="291"/>
        <end position="439"/>
    </location>
</feature>
<evidence type="ECO:0000256" key="2">
    <source>
        <dbReference type="ARBA" id="ARBA00008670"/>
    </source>
</evidence>
<sequence>MEAFNMNKSSPGFREKHTDGPCSVTPSLAHVLAVVTALMLIGTLIIYSLSTLRVHAALVAELQAEVTALRERVERLEALDTTQTKTKQNQNQDKNLKKLLMDFSKDQLKGKEVETADDDKDNSVTFLEKLFGRRELGSESDTQWATDRDNAGPGALEPEVLTEYKSQQMSEEEDDLFYPTDRSHETSLRHHIGKLSTNHQSERDDVRWESTSEDRAGKRTRRQAENRESRNRNRDRKASKGASKRNRGNRGSTRRREQETEETPQQNGGERRQRQRCQCPDGESPPQPESAYVHFVGNVSSLVDTHPERLHPLSPRMVNISENLLSDWGYATWTLARQKEKFVLNNGVVTVKEAGIYFIYSQVQFFDDDRYMGHAITINEQPTFKCAESPPLRPRNMHTCYVGGLAYLHRDSRVAVHLAFSQRWVNMHSDSAYFGMYKAASFS</sequence>
<dbReference type="KEGG" id="spu:100890291"/>
<evidence type="ECO:0000256" key="5">
    <source>
        <dbReference type="ARBA" id="ARBA00023157"/>
    </source>
</evidence>
<dbReference type="GO" id="GO:0006955">
    <property type="term" value="P:immune response"/>
    <property type="evidence" value="ECO:0000318"/>
    <property type="project" value="GO_Central"/>
</dbReference>
<evidence type="ECO:0000256" key="1">
    <source>
        <dbReference type="ARBA" id="ARBA00004613"/>
    </source>
</evidence>
<dbReference type="OrthoDB" id="6159739at2759"/>
<protein>
    <recommendedName>
        <fullName evidence="10">THD domain-containing protein</fullName>
    </recommendedName>
</protein>
<evidence type="ECO:0000256" key="6">
    <source>
        <dbReference type="ARBA" id="ARBA00023180"/>
    </source>
</evidence>
<dbReference type="InParanoid" id="A0A7M7LVL5"/>
<dbReference type="PROSITE" id="PS50049">
    <property type="entry name" value="THD_2"/>
    <property type="match status" value="1"/>
</dbReference>
<dbReference type="EnsemblMetazoa" id="XM_011664272">
    <property type="protein sequence ID" value="XP_011662574"/>
    <property type="gene ID" value="LOC100890291"/>
</dbReference>
<dbReference type="PANTHER" id="PTHR15151">
    <property type="entry name" value="PROTEIN EIGER"/>
    <property type="match status" value="1"/>
</dbReference>
<dbReference type="GO" id="GO:0016020">
    <property type="term" value="C:membrane"/>
    <property type="evidence" value="ECO:0007669"/>
    <property type="project" value="InterPro"/>
</dbReference>
<keyword evidence="9" id="KW-1133">Transmembrane helix</keyword>
<dbReference type="Proteomes" id="UP000007110">
    <property type="component" value="Unassembled WGS sequence"/>
</dbReference>
<name>A0A7M7LVL5_STRPU</name>
<feature type="compositionally biased region" description="Basic residues" evidence="8">
    <location>
        <begin position="239"/>
        <end position="248"/>
    </location>
</feature>
<dbReference type="AlphaFoldDB" id="A0A7M7LVL5"/>
<reference evidence="12" key="1">
    <citation type="submission" date="2015-02" db="EMBL/GenBank/DDBJ databases">
        <title>Genome sequencing for Strongylocentrotus purpuratus.</title>
        <authorList>
            <person name="Murali S."/>
            <person name="Liu Y."/>
            <person name="Vee V."/>
            <person name="English A."/>
            <person name="Wang M."/>
            <person name="Skinner E."/>
            <person name="Han Y."/>
            <person name="Muzny D.M."/>
            <person name="Worley K.C."/>
            <person name="Gibbs R.A."/>
        </authorList>
    </citation>
    <scope>NUCLEOTIDE SEQUENCE</scope>
</reference>
<feature type="transmembrane region" description="Helical" evidence="9">
    <location>
        <begin position="28"/>
        <end position="49"/>
    </location>
</feature>
<evidence type="ECO:0000313" key="12">
    <source>
        <dbReference type="Proteomes" id="UP000007110"/>
    </source>
</evidence>
<dbReference type="InterPro" id="IPR021184">
    <property type="entry name" value="TNF_CS"/>
</dbReference>
<feature type="compositionally biased region" description="Basic and acidic residues" evidence="8">
    <location>
        <begin position="200"/>
        <end position="238"/>
    </location>
</feature>
<proteinExistence type="inferred from homology"/>
<evidence type="ECO:0000259" key="10">
    <source>
        <dbReference type="PROSITE" id="PS50049"/>
    </source>
</evidence>
<evidence type="ECO:0000256" key="3">
    <source>
        <dbReference type="ARBA" id="ARBA00022514"/>
    </source>
</evidence>
<dbReference type="Pfam" id="PF00229">
    <property type="entry name" value="TNF"/>
    <property type="match status" value="1"/>
</dbReference>
<feature type="coiled-coil region" evidence="7">
    <location>
        <begin position="52"/>
        <end position="79"/>
    </location>
</feature>
<keyword evidence="5" id="KW-1015">Disulfide bond</keyword>
<dbReference type="InterPro" id="IPR008983">
    <property type="entry name" value="Tumour_necrosis_fac-like_dom"/>
</dbReference>
<keyword evidence="7" id="KW-0175">Coiled coil</keyword>
<keyword evidence="9" id="KW-0812">Transmembrane</keyword>
<comment type="similarity">
    <text evidence="2">Belongs to the tumor necrosis factor family.</text>
</comment>
<evidence type="ECO:0000313" key="11">
    <source>
        <dbReference type="EnsemblMetazoa" id="XP_011662574"/>
    </source>
</evidence>
<keyword evidence="9" id="KW-0472">Membrane</keyword>
<dbReference type="GeneID" id="100890291"/>
<dbReference type="GO" id="GO:0005125">
    <property type="term" value="F:cytokine activity"/>
    <property type="evidence" value="ECO:0000318"/>
    <property type="project" value="GO_Central"/>
</dbReference>
<dbReference type="RefSeq" id="XP_011662574.2">
    <property type="nucleotide sequence ID" value="XM_011664272.2"/>
</dbReference>
<dbReference type="InterPro" id="IPR006052">
    <property type="entry name" value="TNF_dom"/>
</dbReference>
<dbReference type="Gene3D" id="2.60.120.40">
    <property type="match status" value="1"/>
</dbReference>
<evidence type="ECO:0000256" key="4">
    <source>
        <dbReference type="ARBA" id="ARBA00022525"/>
    </source>
</evidence>
<evidence type="ECO:0000256" key="9">
    <source>
        <dbReference type="SAM" id="Phobius"/>
    </source>
</evidence>
<keyword evidence="12" id="KW-1185">Reference proteome</keyword>
<feature type="region of interest" description="Disordered" evidence="8">
    <location>
        <begin position="182"/>
        <end position="291"/>
    </location>
</feature>
<comment type="subcellular location">
    <subcellularLocation>
        <location evidence="1">Secreted</location>
    </subcellularLocation>
</comment>
<reference evidence="11" key="2">
    <citation type="submission" date="2021-01" db="UniProtKB">
        <authorList>
            <consortium name="EnsemblMetazoa"/>
        </authorList>
    </citation>
    <scope>IDENTIFICATION</scope>
</reference>
<dbReference type="GO" id="GO:0005164">
    <property type="term" value="F:tumor necrosis factor receptor binding"/>
    <property type="evidence" value="ECO:0007669"/>
    <property type="project" value="InterPro"/>
</dbReference>
<keyword evidence="3" id="KW-0202">Cytokine</keyword>
<organism evidence="11 12">
    <name type="scientific">Strongylocentrotus purpuratus</name>
    <name type="common">Purple sea urchin</name>
    <dbReference type="NCBI Taxonomy" id="7668"/>
    <lineage>
        <taxon>Eukaryota</taxon>
        <taxon>Metazoa</taxon>
        <taxon>Echinodermata</taxon>
        <taxon>Eleutherozoa</taxon>
        <taxon>Echinozoa</taxon>
        <taxon>Echinoidea</taxon>
        <taxon>Euechinoidea</taxon>
        <taxon>Echinacea</taxon>
        <taxon>Camarodonta</taxon>
        <taxon>Echinidea</taxon>
        <taxon>Strongylocentrotidae</taxon>
        <taxon>Strongylocentrotus</taxon>
    </lineage>
</organism>
<accession>A0A7M7LVL5</accession>
<keyword evidence="6" id="KW-0325">Glycoprotein</keyword>
<evidence type="ECO:0000256" key="7">
    <source>
        <dbReference type="SAM" id="Coils"/>
    </source>
</evidence>
<dbReference type="InterPro" id="IPR051748">
    <property type="entry name" value="TNF_Ligand_Superfamily"/>
</dbReference>
<dbReference type="SUPFAM" id="SSF49842">
    <property type="entry name" value="TNF-like"/>
    <property type="match status" value="1"/>
</dbReference>
<evidence type="ECO:0000256" key="8">
    <source>
        <dbReference type="SAM" id="MobiDB-lite"/>
    </source>
</evidence>
<dbReference type="PROSITE" id="PS00251">
    <property type="entry name" value="THD_1"/>
    <property type="match status" value="1"/>
</dbReference>